<keyword evidence="5 7" id="KW-0472">Membrane</keyword>
<feature type="transmembrane region" description="Helical" evidence="7">
    <location>
        <begin position="155"/>
        <end position="178"/>
    </location>
</feature>
<sequence>MLGNDLDFYQGMPNQNQPYNTNNNYNPQANNAYNPQMQNTYAPPPPTFSQHRNILEKASIIHGGFPGEPSLFEELGLHTTDIKKNLRQLLFPNKYPKPIDQNYLASIFMIIIYAFSLLFFKGPKFGSVYIVTVLGLIVLYFIFQNISKAYAEKEIVTLSIVFTAMSYCVLPLIPIAVISSLFRFSLVGKVITAIPFVGWATYCATRYLSQYYQNFAKELIAPPFFIFYYYMFFIPLL</sequence>
<dbReference type="KEGG" id="tva:4770646"/>
<evidence type="ECO:0000256" key="3">
    <source>
        <dbReference type="ARBA" id="ARBA00022692"/>
    </source>
</evidence>
<feature type="transmembrane region" description="Helical" evidence="7">
    <location>
        <begin position="103"/>
        <end position="120"/>
    </location>
</feature>
<dbReference type="FunCoup" id="A2E3P1">
    <property type="interactions" value="749"/>
</dbReference>
<dbReference type="OrthoDB" id="440385at2759"/>
<feature type="transmembrane region" description="Helical" evidence="7">
    <location>
        <begin position="219"/>
        <end position="236"/>
    </location>
</feature>
<accession>A2E3P1</accession>
<feature type="transmembrane region" description="Helical" evidence="7">
    <location>
        <begin position="126"/>
        <end position="143"/>
    </location>
</feature>
<feature type="transmembrane region" description="Helical" evidence="7">
    <location>
        <begin position="184"/>
        <end position="207"/>
    </location>
</feature>
<dbReference type="PANTHER" id="PTHR21236">
    <property type="entry name" value="GOLGI MEMBRANE PROTEIN YIP1"/>
    <property type="match status" value="1"/>
</dbReference>
<dbReference type="GO" id="GO:0048280">
    <property type="term" value="P:vesicle fusion with Golgi apparatus"/>
    <property type="evidence" value="ECO:0000318"/>
    <property type="project" value="GO_Central"/>
</dbReference>
<evidence type="ECO:0000256" key="2">
    <source>
        <dbReference type="ARBA" id="ARBA00010596"/>
    </source>
</evidence>
<gene>
    <name evidence="8" type="ORF">TVAG_117010</name>
</gene>
<evidence type="ECO:0000256" key="1">
    <source>
        <dbReference type="ARBA" id="ARBA00004141"/>
    </source>
</evidence>
<dbReference type="eggNOG" id="KOG3103">
    <property type="taxonomic scope" value="Eukaryota"/>
</dbReference>
<reference evidence="8" key="1">
    <citation type="submission" date="2006-10" db="EMBL/GenBank/DDBJ databases">
        <authorList>
            <person name="Amadeo P."/>
            <person name="Zhao Q."/>
            <person name="Wortman J."/>
            <person name="Fraser-Liggett C."/>
            <person name="Carlton J."/>
        </authorList>
    </citation>
    <scope>NUCLEOTIDE SEQUENCE</scope>
    <source>
        <strain evidence="8">G3</strain>
    </source>
</reference>
<evidence type="ECO:0000256" key="5">
    <source>
        <dbReference type="ARBA" id="ARBA00023136"/>
    </source>
</evidence>
<organism evidence="8 9">
    <name type="scientific">Trichomonas vaginalis (strain ATCC PRA-98 / G3)</name>
    <dbReference type="NCBI Taxonomy" id="412133"/>
    <lineage>
        <taxon>Eukaryota</taxon>
        <taxon>Metamonada</taxon>
        <taxon>Parabasalia</taxon>
        <taxon>Trichomonadida</taxon>
        <taxon>Trichomonadidae</taxon>
        <taxon>Trichomonas</taxon>
    </lineage>
</organism>
<dbReference type="GO" id="GO:0005802">
    <property type="term" value="C:trans-Golgi network"/>
    <property type="evidence" value="ECO:0000318"/>
    <property type="project" value="GO_Central"/>
</dbReference>
<keyword evidence="3 7" id="KW-0812">Transmembrane</keyword>
<keyword evidence="9" id="KW-1185">Reference proteome</keyword>
<protein>
    <recommendedName>
        <fullName evidence="10">Protein YIPF</fullName>
    </recommendedName>
</protein>
<evidence type="ECO:0000256" key="4">
    <source>
        <dbReference type="ARBA" id="ARBA00022989"/>
    </source>
</evidence>
<dbReference type="Proteomes" id="UP000001542">
    <property type="component" value="Unassembled WGS sequence"/>
</dbReference>
<dbReference type="RefSeq" id="XP_001324902.1">
    <property type="nucleotide sequence ID" value="XM_001324867.1"/>
</dbReference>
<dbReference type="STRING" id="5722.A2E3P1"/>
<dbReference type="AlphaFoldDB" id="A2E3P1"/>
<dbReference type="InParanoid" id="A2E3P1"/>
<dbReference type="GO" id="GO:0016020">
    <property type="term" value="C:membrane"/>
    <property type="evidence" value="ECO:0007669"/>
    <property type="project" value="UniProtKB-SubCell"/>
</dbReference>
<dbReference type="PANTHER" id="PTHR21236:SF2">
    <property type="entry name" value="PROTEIN YIPF"/>
    <property type="match status" value="1"/>
</dbReference>
<comment type="similarity">
    <text evidence="2">Belongs to the YIP1 family.</text>
</comment>
<comment type="subcellular location">
    <subcellularLocation>
        <location evidence="1">Membrane</location>
        <topology evidence="1">Multi-pass membrane protein</topology>
    </subcellularLocation>
</comment>
<evidence type="ECO:0008006" key="10">
    <source>
        <dbReference type="Google" id="ProtNLM"/>
    </source>
</evidence>
<evidence type="ECO:0000256" key="6">
    <source>
        <dbReference type="SAM" id="MobiDB-lite"/>
    </source>
</evidence>
<feature type="region of interest" description="Disordered" evidence="6">
    <location>
        <begin position="1"/>
        <end position="23"/>
    </location>
</feature>
<dbReference type="VEuPathDB" id="TrichDB:TVAGG3_0507830"/>
<evidence type="ECO:0000256" key="7">
    <source>
        <dbReference type="SAM" id="Phobius"/>
    </source>
</evidence>
<reference evidence="8" key="2">
    <citation type="journal article" date="2007" name="Science">
        <title>Draft genome sequence of the sexually transmitted pathogen Trichomonas vaginalis.</title>
        <authorList>
            <person name="Carlton J.M."/>
            <person name="Hirt R.P."/>
            <person name="Silva J.C."/>
            <person name="Delcher A.L."/>
            <person name="Schatz M."/>
            <person name="Zhao Q."/>
            <person name="Wortman J.R."/>
            <person name="Bidwell S.L."/>
            <person name="Alsmark U.C.M."/>
            <person name="Besteiro S."/>
            <person name="Sicheritz-Ponten T."/>
            <person name="Noel C.J."/>
            <person name="Dacks J.B."/>
            <person name="Foster P.G."/>
            <person name="Simillion C."/>
            <person name="Van de Peer Y."/>
            <person name="Miranda-Saavedra D."/>
            <person name="Barton G.J."/>
            <person name="Westrop G.D."/>
            <person name="Mueller S."/>
            <person name="Dessi D."/>
            <person name="Fiori P.L."/>
            <person name="Ren Q."/>
            <person name="Paulsen I."/>
            <person name="Zhang H."/>
            <person name="Bastida-Corcuera F.D."/>
            <person name="Simoes-Barbosa A."/>
            <person name="Brown M.T."/>
            <person name="Hayes R.D."/>
            <person name="Mukherjee M."/>
            <person name="Okumura C.Y."/>
            <person name="Schneider R."/>
            <person name="Smith A.J."/>
            <person name="Vanacova S."/>
            <person name="Villalvazo M."/>
            <person name="Haas B.J."/>
            <person name="Pertea M."/>
            <person name="Feldblyum T.V."/>
            <person name="Utterback T.R."/>
            <person name="Shu C.L."/>
            <person name="Osoegawa K."/>
            <person name="de Jong P.J."/>
            <person name="Hrdy I."/>
            <person name="Horvathova L."/>
            <person name="Zubacova Z."/>
            <person name="Dolezal P."/>
            <person name="Malik S.B."/>
            <person name="Logsdon J.M. Jr."/>
            <person name="Henze K."/>
            <person name="Gupta A."/>
            <person name="Wang C.C."/>
            <person name="Dunne R.L."/>
            <person name="Upcroft J.A."/>
            <person name="Upcroft P."/>
            <person name="White O."/>
            <person name="Salzberg S.L."/>
            <person name="Tang P."/>
            <person name="Chiu C.-H."/>
            <person name="Lee Y.-S."/>
            <person name="Embley T.M."/>
            <person name="Coombs G.H."/>
            <person name="Mottram J.C."/>
            <person name="Tachezy J."/>
            <person name="Fraser-Liggett C.M."/>
            <person name="Johnson P.J."/>
        </authorList>
    </citation>
    <scope>NUCLEOTIDE SEQUENCE [LARGE SCALE GENOMIC DNA]</scope>
    <source>
        <strain evidence="8">G3</strain>
    </source>
</reference>
<dbReference type="InterPro" id="IPR045231">
    <property type="entry name" value="Yip1/4-like"/>
</dbReference>
<feature type="compositionally biased region" description="Low complexity" evidence="6">
    <location>
        <begin position="12"/>
        <end position="23"/>
    </location>
</feature>
<proteinExistence type="inferred from homology"/>
<evidence type="ECO:0000313" key="9">
    <source>
        <dbReference type="Proteomes" id="UP000001542"/>
    </source>
</evidence>
<dbReference type="GO" id="GO:0006888">
    <property type="term" value="P:endoplasmic reticulum to Golgi vesicle-mediated transport"/>
    <property type="evidence" value="ECO:0000318"/>
    <property type="project" value="GO_Central"/>
</dbReference>
<name>A2E3P1_TRIV3</name>
<keyword evidence="4 7" id="KW-1133">Transmembrane helix</keyword>
<evidence type="ECO:0000313" key="8">
    <source>
        <dbReference type="EMBL" id="EAY12679.1"/>
    </source>
</evidence>
<dbReference type="EMBL" id="DS113297">
    <property type="protein sequence ID" value="EAY12679.1"/>
    <property type="molecule type" value="Genomic_DNA"/>
</dbReference>
<dbReference type="VEuPathDB" id="TrichDB:TVAG_117010"/>